<dbReference type="AlphaFoldDB" id="A0A3R6ITZ3"/>
<feature type="chain" id="PRO_5018710840" description="Lipocalin-like domain-containing protein" evidence="1">
    <location>
        <begin position="20"/>
        <end position="465"/>
    </location>
</feature>
<evidence type="ECO:0000313" key="2">
    <source>
        <dbReference type="EMBL" id="RHK50338.1"/>
    </source>
</evidence>
<accession>A0A3R6ITZ3</accession>
<evidence type="ECO:0000256" key="1">
    <source>
        <dbReference type="SAM" id="SignalP"/>
    </source>
</evidence>
<organism evidence="2 3">
    <name type="scientific">Leyella stercorea</name>
    <dbReference type="NCBI Taxonomy" id="363265"/>
    <lineage>
        <taxon>Bacteria</taxon>
        <taxon>Pseudomonadati</taxon>
        <taxon>Bacteroidota</taxon>
        <taxon>Bacteroidia</taxon>
        <taxon>Bacteroidales</taxon>
        <taxon>Prevotellaceae</taxon>
        <taxon>Leyella</taxon>
    </lineage>
</organism>
<keyword evidence="1" id="KW-0732">Signal</keyword>
<dbReference type="EMBL" id="QRNO01000032">
    <property type="protein sequence ID" value="RHK50338.1"/>
    <property type="molecule type" value="Genomic_DNA"/>
</dbReference>
<dbReference type="OrthoDB" id="1086378at2"/>
<reference evidence="2 3" key="1">
    <citation type="submission" date="2018-08" db="EMBL/GenBank/DDBJ databases">
        <title>A genome reference for cultivated species of the human gut microbiota.</title>
        <authorList>
            <person name="Zou Y."/>
            <person name="Xue W."/>
            <person name="Luo G."/>
        </authorList>
    </citation>
    <scope>NUCLEOTIDE SEQUENCE [LARGE SCALE GENOMIC DNA]</scope>
    <source>
        <strain evidence="2 3">AF42-9</strain>
    </source>
</reference>
<evidence type="ECO:0008006" key="4">
    <source>
        <dbReference type="Google" id="ProtNLM"/>
    </source>
</evidence>
<dbReference type="Proteomes" id="UP000286598">
    <property type="component" value="Unassembled WGS sequence"/>
</dbReference>
<proteinExistence type="predicted"/>
<gene>
    <name evidence="2" type="ORF">DW060_07550</name>
</gene>
<name>A0A3R6ITZ3_9BACT</name>
<evidence type="ECO:0000313" key="3">
    <source>
        <dbReference type="Proteomes" id="UP000286598"/>
    </source>
</evidence>
<keyword evidence="3" id="KW-1185">Reference proteome</keyword>
<protein>
    <recommendedName>
        <fullName evidence="4">Lipocalin-like domain-containing protein</fullName>
    </recommendedName>
</protein>
<feature type="signal peptide" evidence="1">
    <location>
        <begin position="1"/>
        <end position="19"/>
    </location>
</feature>
<sequence>MKKTVLTMLCLMAMSASYAQTTKRIMTVQQKNGTKVEYKVDNVERVSFSDKVYADLNNQWAFNEEVNPVNTVLFAESGENSLFAIHTAENVASNLVPDITIELPTSLIGQDVDLATAEGVVLKYKERELKKGTVKVKFDKFKKNVTISVEAEEGGDEVRCEYTGAFGRIYLVENSIKVSVPEQAVAHSKVASAFCVQPKATGEPTNFAFADVAATAPADFLSANVAVWFSVSAAKLYNGTIDMATDADSYTFRYIDYATRTVYDKVKSGTITTAQGYNGQTYVSLEAVLEDGRTVSLSYFGTFAAAESLDEIIPSVVAENEYKYYNADGEVSITRQLGTSYMKEYKGNFTFYLIPEGDGKTSSDRVEVKVGSDLINAGEIDLANVGQEKIVDIKYTAGGIQLQSYAAGHGYGNMPKNGTLTVSKDENGVYEILLDVTNKYTNSYTTDGGDNTRIVVNYKGTFEAY</sequence>
<comment type="caution">
    <text evidence="2">The sequence shown here is derived from an EMBL/GenBank/DDBJ whole genome shotgun (WGS) entry which is preliminary data.</text>
</comment>